<dbReference type="EMBL" id="CP058579">
    <property type="protein sequence ID" value="QLG63449.1"/>
    <property type="molecule type" value="Genomic_DNA"/>
</dbReference>
<dbReference type="SUPFAM" id="SSF53474">
    <property type="entry name" value="alpha/beta-Hydrolases"/>
    <property type="match status" value="1"/>
</dbReference>
<dbReference type="AlphaFoldDB" id="A0A7D5LDM2"/>
<dbReference type="Proteomes" id="UP000509626">
    <property type="component" value="Chromosome"/>
</dbReference>
<name>A0A7D5LDM2_9EURY</name>
<accession>A0A7D5LDM2</accession>
<sequence length="321" mass="34807">MSLRSKLSTAAKATLVGAGVAVAATRTLRERAGELEPALDGRQGTFRWRGMDVAYTEAGDPDAETIVLLHGMNAAASSGEWRETFPLLAEEYHVVAPDFPGFGRSDRPPLRYSAALYEDFVRDFLKEFEEPRVVASSLSSAYVAAVADRADVADLTLVCPTAVGGPEPSNGWIRGVVRAPIVGDAVFALLTTRAAIRYFNADHGYWDPAKAGEDWPDYEWRTAHQANARFAPAAFLSGDLNSDLDLGSTLADLDAPVTVVWGREADLPPLSEGRDLAERADAELVVFDDTMLLPHVEFPVQFADTVRGIRPDESVRAEADE</sequence>
<dbReference type="PRINTS" id="PR00111">
    <property type="entry name" value="ABHYDROLASE"/>
</dbReference>
<dbReference type="PANTHER" id="PTHR46438:SF2">
    <property type="entry name" value="ALPHA_BETA-HYDROLASES SUPERFAMILY PROTEIN"/>
    <property type="match status" value="1"/>
</dbReference>
<keyword evidence="3" id="KW-1185">Reference proteome</keyword>
<dbReference type="Pfam" id="PF12697">
    <property type="entry name" value="Abhydrolase_6"/>
    <property type="match status" value="1"/>
</dbReference>
<dbReference type="PANTHER" id="PTHR46438">
    <property type="entry name" value="ALPHA/BETA-HYDROLASES SUPERFAMILY PROTEIN"/>
    <property type="match status" value="1"/>
</dbReference>
<gene>
    <name evidence="2" type="ORF">HUG12_17620</name>
</gene>
<dbReference type="InterPro" id="IPR000073">
    <property type="entry name" value="AB_hydrolase_1"/>
</dbReference>
<dbReference type="Gene3D" id="3.40.50.1820">
    <property type="entry name" value="alpha/beta hydrolase"/>
    <property type="match status" value="1"/>
</dbReference>
<dbReference type="KEGG" id="halu:HUG12_17620"/>
<evidence type="ECO:0000313" key="2">
    <source>
        <dbReference type="EMBL" id="QLG63449.1"/>
    </source>
</evidence>
<keyword evidence="2" id="KW-0378">Hydrolase</keyword>
<reference evidence="2 3" key="1">
    <citation type="submission" date="2020-06" db="EMBL/GenBank/DDBJ databases">
        <title>NJ-3-1, isolated from saline soil.</title>
        <authorList>
            <person name="Cui H.L."/>
            <person name="Shi X."/>
        </authorList>
    </citation>
    <scope>NUCLEOTIDE SEQUENCE [LARGE SCALE GENOMIC DNA]</scope>
    <source>
        <strain evidence="2 3">NJ-3-1</strain>
    </source>
</reference>
<feature type="domain" description="AB hydrolase-1" evidence="1">
    <location>
        <begin position="66"/>
        <end position="304"/>
    </location>
</feature>
<evidence type="ECO:0000313" key="3">
    <source>
        <dbReference type="Proteomes" id="UP000509626"/>
    </source>
</evidence>
<dbReference type="GeneID" id="56039317"/>
<organism evidence="2 3">
    <name type="scientific">Halorarum salinum</name>
    <dbReference type="NCBI Taxonomy" id="2743089"/>
    <lineage>
        <taxon>Archaea</taxon>
        <taxon>Methanobacteriati</taxon>
        <taxon>Methanobacteriota</taxon>
        <taxon>Stenosarchaea group</taxon>
        <taxon>Halobacteria</taxon>
        <taxon>Halobacteriales</taxon>
        <taxon>Haloferacaceae</taxon>
        <taxon>Halorarum</taxon>
    </lineage>
</organism>
<proteinExistence type="predicted"/>
<dbReference type="OrthoDB" id="194600at2157"/>
<dbReference type="InterPro" id="IPR029058">
    <property type="entry name" value="AB_hydrolase_fold"/>
</dbReference>
<protein>
    <submittedName>
        <fullName evidence="2">Alpha/beta hydrolase</fullName>
    </submittedName>
</protein>
<evidence type="ECO:0000259" key="1">
    <source>
        <dbReference type="Pfam" id="PF12697"/>
    </source>
</evidence>
<dbReference type="RefSeq" id="WP_179270033.1">
    <property type="nucleotide sequence ID" value="NZ_CP058579.1"/>
</dbReference>
<dbReference type="GO" id="GO:0016787">
    <property type="term" value="F:hydrolase activity"/>
    <property type="evidence" value="ECO:0007669"/>
    <property type="project" value="UniProtKB-KW"/>
</dbReference>